<evidence type="ECO:0000313" key="4">
    <source>
        <dbReference type="Proteomes" id="UP001152797"/>
    </source>
</evidence>
<dbReference type="Proteomes" id="UP001152797">
    <property type="component" value="Unassembled WGS sequence"/>
</dbReference>
<evidence type="ECO:0000313" key="2">
    <source>
        <dbReference type="EMBL" id="CAL1163041.1"/>
    </source>
</evidence>
<protein>
    <submittedName>
        <fullName evidence="3">FAD-dependent oxidoreductase</fullName>
    </submittedName>
</protein>
<dbReference type="EMBL" id="CAMXCT030004586">
    <property type="protein sequence ID" value="CAL4796978.1"/>
    <property type="molecule type" value="Genomic_DNA"/>
</dbReference>
<dbReference type="EMBL" id="CAMXCT020004586">
    <property type="protein sequence ID" value="CAL1163041.1"/>
    <property type="molecule type" value="Genomic_DNA"/>
</dbReference>
<evidence type="ECO:0000313" key="1">
    <source>
        <dbReference type="EMBL" id="CAI4009666.1"/>
    </source>
</evidence>
<organism evidence="1">
    <name type="scientific">Cladocopium goreaui</name>
    <dbReference type="NCBI Taxonomy" id="2562237"/>
    <lineage>
        <taxon>Eukaryota</taxon>
        <taxon>Sar</taxon>
        <taxon>Alveolata</taxon>
        <taxon>Dinophyceae</taxon>
        <taxon>Suessiales</taxon>
        <taxon>Symbiodiniaceae</taxon>
        <taxon>Cladocopium</taxon>
    </lineage>
</organism>
<reference evidence="2" key="2">
    <citation type="submission" date="2024-04" db="EMBL/GenBank/DDBJ databases">
        <authorList>
            <person name="Chen Y."/>
            <person name="Shah S."/>
            <person name="Dougan E. K."/>
            <person name="Thang M."/>
            <person name="Chan C."/>
        </authorList>
    </citation>
    <scope>NUCLEOTIDE SEQUENCE [LARGE SCALE GENOMIC DNA]</scope>
</reference>
<dbReference type="AlphaFoldDB" id="A0A9P1DGA0"/>
<reference evidence="1" key="1">
    <citation type="submission" date="2022-10" db="EMBL/GenBank/DDBJ databases">
        <authorList>
            <person name="Chen Y."/>
            <person name="Dougan E. K."/>
            <person name="Chan C."/>
            <person name="Rhodes N."/>
            <person name="Thang M."/>
        </authorList>
    </citation>
    <scope>NUCLEOTIDE SEQUENCE</scope>
</reference>
<evidence type="ECO:0000313" key="3">
    <source>
        <dbReference type="EMBL" id="CAL4796978.1"/>
    </source>
</evidence>
<name>A0A9P1DGA0_9DINO</name>
<comment type="caution">
    <text evidence="1">The sequence shown here is derived from an EMBL/GenBank/DDBJ whole genome shotgun (WGS) entry which is preliminary data.</text>
</comment>
<gene>
    <name evidence="1" type="ORF">C1SCF055_LOCUS35006</name>
</gene>
<accession>A0A9P1DGA0</accession>
<proteinExistence type="predicted"/>
<dbReference type="EMBL" id="CAMXCT010004586">
    <property type="protein sequence ID" value="CAI4009666.1"/>
    <property type="molecule type" value="Genomic_DNA"/>
</dbReference>
<sequence length="75" mass="8811">ASVVDVDNENDKKEKEELRSYLESISESQVTEERLLAYNEKAQKHFYYVALPAHFAAMDREREEFDKQQNGEESP</sequence>
<keyword evidence="4" id="KW-1185">Reference proteome</keyword>
<feature type="non-terminal residue" evidence="1">
    <location>
        <position position="75"/>
    </location>
</feature>